<accession>E3EKI7</accession>
<dbReference type="KEGG" id="ppm:PPSC2_26080"/>
<dbReference type="AlphaFoldDB" id="E3EKI7"/>
<name>E3EKI7_PAEPS</name>
<sequence>MISVVVMLSEEVIFVFIPAKNIKKKYNVRGSFYRIACGDRDYPELKCRSKLEIYLRDYNIENKIPDAYVIMENPGSSSSLEHRGGSIDGPLYKSKGSRLASSIKNTPMTKTKPDITQYQIMRLMATYDWNYVLVLNLSDLRNTHSNHFLKIYNKLNHPYLSLFSTCRDKERKELLQHAEEKPVIVAWGMNEGLKTLSAQALSKLPENIRGLQTEKSLSFQYLHPWSRQWGAGRKWFLRFIDEFQF</sequence>
<dbReference type="EMBL" id="CP002214">
    <property type="protein sequence ID" value="ADO59819.2"/>
    <property type="molecule type" value="Genomic_DNA"/>
</dbReference>
<dbReference type="OrthoDB" id="8478178at2"/>
<dbReference type="RefSeq" id="WP_043886220.1">
    <property type="nucleotide sequence ID" value="NC_014628.2"/>
</dbReference>
<evidence type="ECO:0008006" key="3">
    <source>
        <dbReference type="Google" id="ProtNLM"/>
    </source>
</evidence>
<gene>
    <name evidence="1" type="ORF">PPSC2_26080</name>
</gene>
<dbReference type="eggNOG" id="ENOG50320CA">
    <property type="taxonomic scope" value="Bacteria"/>
</dbReference>
<dbReference type="PATRIC" id="fig|886882.15.peg.5488"/>
<evidence type="ECO:0000313" key="2">
    <source>
        <dbReference type="Proteomes" id="UP000006868"/>
    </source>
</evidence>
<organism evidence="1 2">
    <name type="scientific">Paenibacillus polymyxa (strain SC2)</name>
    <name type="common">Bacillus polymyxa</name>
    <dbReference type="NCBI Taxonomy" id="886882"/>
    <lineage>
        <taxon>Bacteria</taxon>
        <taxon>Bacillati</taxon>
        <taxon>Bacillota</taxon>
        <taxon>Bacilli</taxon>
        <taxon>Bacillales</taxon>
        <taxon>Paenibacillaceae</taxon>
        <taxon>Paenibacillus</taxon>
    </lineage>
</organism>
<dbReference type="Proteomes" id="UP000006868">
    <property type="component" value="Plasmid pSC2"/>
</dbReference>
<evidence type="ECO:0000313" key="1">
    <source>
        <dbReference type="EMBL" id="ADO59819.2"/>
    </source>
</evidence>
<keyword evidence="1" id="KW-0614">Plasmid</keyword>
<dbReference type="HOGENOM" id="CLU_107464_0_0_9"/>
<geneLocation type="plasmid" evidence="1 2">
    <name>pSC2</name>
</geneLocation>
<reference evidence="1 2" key="1">
    <citation type="journal article" date="2011" name="J. Bacteriol.">
        <title>Complete genome sequence of Paenibacillus polymyxa SC2, a strain of plant growth-promoting Rhizobacterium with broad-spectrum antimicrobial activity.</title>
        <authorList>
            <person name="Ma M."/>
            <person name="Wang C."/>
            <person name="Ding Y."/>
            <person name="Li L."/>
            <person name="Shen D."/>
            <person name="Jiang X."/>
            <person name="Guan D."/>
            <person name="Cao F."/>
            <person name="Chen H."/>
            <person name="Feng R."/>
            <person name="Wang X."/>
            <person name="Ge Y."/>
            <person name="Yao L."/>
            <person name="Bing X."/>
            <person name="Yang X."/>
            <person name="Li J."/>
            <person name="Du B."/>
        </authorList>
    </citation>
    <scope>NUCLEOTIDE SEQUENCE [LARGE SCALE GENOMIC DNA]</scope>
    <source>
        <strain evidence="1 2">SC2</strain>
        <plasmid evidence="2">pSC2</plasmid>
    </source>
</reference>
<proteinExistence type="predicted"/>
<protein>
    <recommendedName>
        <fullName evidence="3">DUF1643 domain-containing protein</fullName>
    </recommendedName>
</protein>